<dbReference type="GO" id="GO:0000811">
    <property type="term" value="C:GINS complex"/>
    <property type="evidence" value="ECO:0007669"/>
    <property type="project" value="UniProtKB-UniRule"/>
</dbReference>
<evidence type="ECO:0000313" key="10">
    <source>
        <dbReference type="Proteomes" id="UP000193642"/>
    </source>
</evidence>
<accession>A0A1Y2BTP5</accession>
<evidence type="ECO:0000256" key="4">
    <source>
        <dbReference type="ARBA" id="ARBA00022705"/>
    </source>
</evidence>
<comment type="caution">
    <text evidence="9">The sequence shown here is derived from an EMBL/GenBank/DDBJ whole genome shotgun (WGS) entry which is preliminary data.</text>
</comment>
<dbReference type="InterPro" id="IPR021151">
    <property type="entry name" value="GINS_A"/>
</dbReference>
<evidence type="ECO:0000256" key="6">
    <source>
        <dbReference type="PIRNR" id="PIRNR007764"/>
    </source>
</evidence>
<dbReference type="OrthoDB" id="338231at2759"/>
<dbReference type="InterPro" id="IPR036224">
    <property type="entry name" value="GINS_bundle-like_dom_sf"/>
</dbReference>
<dbReference type="Proteomes" id="UP000193642">
    <property type="component" value="Unassembled WGS sequence"/>
</dbReference>
<reference evidence="9 10" key="1">
    <citation type="submission" date="2016-07" db="EMBL/GenBank/DDBJ databases">
        <title>Pervasive Adenine N6-methylation of Active Genes in Fungi.</title>
        <authorList>
            <consortium name="DOE Joint Genome Institute"/>
            <person name="Mondo S.J."/>
            <person name="Dannebaum R.O."/>
            <person name="Kuo R.C."/>
            <person name="Labutti K."/>
            <person name="Haridas S."/>
            <person name="Kuo A."/>
            <person name="Salamov A."/>
            <person name="Ahrendt S.R."/>
            <person name="Lipzen A."/>
            <person name="Sullivan W."/>
            <person name="Andreopoulos W.B."/>
            <person name="Clum A."/>
            <person name="Lindquist E."/>
            <person name="Daum C."/>
            <person name="Ramamoorthy G.K."/>
            <person name="Gryganskyi A."/>
            <person name="Culley D."/>
            <person name="Magnuson J.K."/>
            <person name="James T.Y."/>
            <person name="O'Malley M.A."/>
            <person name="Stajich J.E."/>
            <person name="Spatafora J.W."/>
            <person name="Visel A."/>
            <person name="Grigoriev I.V."/>
        </authorList>
    </citation>
    <scope>NUCLEOTIDE SEQUENCE [LARGE SCALE GENOMIC DNA]</scope>
    <source>
        <strain evidence="9 10">JEL800</strain>
    </source>
</reference>
<dbReference type="PANTHER" id="PTHR21206">
    <property type="entry name" value="SLD5 PROTEIN"/>
    <property type="match status" value="1"/>
</dbReference>
<comment type="function">
    <text evidence="6">The GINS complex plays an essential role in the initiation of DNA replication.</text>
</comment>
<dbReference type="GO" id="GO:0006261">
    <property type="term" value="P:DNA-templated DNA replication"/>
    <property type="evidence" value="ECO:0007669"/>
    <property type="project" value="InterPro"/>
</dbReference>
<keyword evidence="5 6" id="KW-0539">Nucleus</keyword>
<dbReference type="EMBL" id="MCGO01000045">
    <property type="protein sequence ID" value="ORY38113.1"/>
    <property type="molecule type" value="Genomic_DNA"/>
</dbReference>
<dbReference type="SUPFAM" id="SSF158573">
    <property type="entry name" value="GINS helical bundle-like"/>
    <property type="match status" value="1"/>
</dbReference>
<feature type="domain" description="GINS subunit" evidence="7">
    <location>
        <begin position="47"/>
        <end position="135"/>
    </location>
</feature>
<dbReference type="CDD" id="cd21692">
    <property type="entry name" value="GINS_B_Sld5"/>
    <property type="match status" value="1"/>
</dbReference>
<dbReference type="InterPro" id="IPR031633">
    <property type="entry name" value="SLD5_C"/>
</dbReference>
<keyword evidence="4 6" id="KW-0235">DNA replication</keyword>
<comment type="similarity">
    <text evidence="2 6">Belongs to the GINS4/SLD5 family.</text>
</comment>
<evidence type="ECO:0000256" key="1">
    <source>
        <dbReference type="ARBA" id="ARBA00004123"/>
    </source>
</evidence>
<evidence type="ECO:0000256" key="3">
    <source>
        <dbReference type="ARBA" id="ARBA00014804"/>
    </source>
</evidence>
<evidence type="ECO:0000259" key="8">
    <source>
        <dbReference type="Pfam" id="PF16922"/>
    </source>
</evidence>
<comment type="subcellular location">
    <subcellularLocation>
        <location evidence="1 6">Nucleus</location>
    </subcellularLocation>
</comment>
<organism evidence="9 10">
    <name type="scientific">Rhizoclosmatium globosum</name>
    <dbReference type="NCBI Taxonomy" id="329046"/>
    <lineage>
        <taxon>Eukaryota</taxon>
        <taxon>Fungi</taxon>
        <taxon>Fungi incertae sedis</taxon>
        <taxon>Chytridiomycota</taxon>
        <taxon>Chytridiomycota incertae sedis</taxon>
        <taxon>Chytridiomycetes</taxon>
        <taxon>Chytridiales</taxon>
        <taxon>Chytriomycetaceae</taxon>
        <taxon>Rhizoclosmatium</taxon>
    </lineage>
</organism>
<proteinExistence type="inferred from homology"/>
<feature type="domain" description="DNA replication complex GINS protein SLD5 C-terminal" evidence="8">
    <location>
        <begin position="158"/>
        <end position="210"/>
    </location>
</feature>
<name>A0A1Y2BTP5_9FUNG</name>
<dbReference type="Pfam" id="PF16922">
    <property type="entry name" value="SLD5_C"/>
    <property type="match status" value="1"/>
</dbReference>
<evidence type="ECO:0000313" key="9">
    <source>
        <dbReference type="EMBL" id="ORY38113.1"/>
    </source>
</evidence>
<gene>
    <name evidence="9" type="ORF">BCR33DRAFT_854107</name>
</gene>
<dbReference type="Gene3D" id="1.20.58.1030">
    <property type="match status" value="1"/>
</dbReference>
<sequence>MLANTDTHDTTDTTDTDDIQLLTQAWINERGAPEILAFEGQVIDRLLELLRAQEEHVEELSNDDANDIDFVRSVYLHEADRVKFVLQSYLRTRLFKIEQKTLAILKSPEYQACLSESELAYAQRFNQIVQETYEKSFLLDSLPPSLQSMDDPNIVGAPDLNQAVFFRTKVDFGDHLLPNGETLDLSKNKIYLLRYNTIKALLKNGAIELI</sequence>
<dbReference type="CDD" id="cd11711">
    <property type="entry name" value="GINS_A_Sld5"/>
    <property type="match status" value="1"/>
</dbReference>
<dbReference type="PANTHER" id="PTHR21206:SF0">
    <property type="entry name" value="DNA REPLICATION COMPLEX GINS PROTEIN SLD5"/>
    <property type="match status" value="1"/>
</dbReference>
<dbReference type="PIRSF" id="PIRSF007764">
    <property type="entry name" value="Sld5"/>
    <property type="match status" value="1"/>
</dbReference>
<evidence type="ECO:0000256" key="5">
    <source>
        <dbReference type="ARBA" id="ARBA00023242"/>
    </source>
</evidence>
<dbReference type="SUPFAM" id="SSF160059">
    <property type="entry name" value="PriA/YqbF domain"/>
    <property type="match status" value="1"/>
</dbReference>
<dbReference type="AlphaFoldDB" id="A0A1Y2BTP5"/>
<dbReference type="InterPro" id="IPR008591">
    <property type="entry name" value="GINS_Sld5"/>
</dbReference>
<keyword evidence="10" id="KW-1185">Reference proteome</keyword>
<dbReference type="GO" id="GO:0000727">
    <property type="term" value="P:double-strand break repair via break-induced replication"/>
    <property type="evidence" value="ECO:0007669"/>
    <property type="project" value="TreeGrafter"/>
</dbReference>
<dbReference type="STRING" id="329046.A0A1Y2BTP5"/>
<dbReference type="Pfam" id="PF05916">
    <property type="entry name" value="Sld5"/>
    <property type="match status" value="1"/>
</dbReference>
<evidence type="ECO:0000259" key="7">
    <source>
        <dbReference type="Pfam" id="PF05916"/>
    </source>
</evidence>
<protein>
    <recommendedName>
        <fullName evidence="3 6">DNA replication complex GINS protein SLD5</fullName>
    </recommendedName>
</protein>
<dbReference type="InterPro" id="IPR038749">
    <property type="entry name" value="Sld5_GINS_A"/>
</dbReference>
<evidence type="ECO:0000256" key="2">
    <source>
        <dbReference type="ARBA" id="ARBA00008187"/>
    </source>
</evidence>